<evidence type="ECO:0000313" key="1">
    <source>
        <dbReference type="EMBL" id="EMB31731.1"/>
    </source>
</evidence>
<protein>
    <submittedName>
        <fullName evidence="1">Uncharacterized protein</fullName>
    </submittedName>
</protein>
<dbReference type="EMBL" id="AGDV01000020">
    <property type="protein sequence ID" value="EMB31731.1"/>
    <property type="molecule type" value="Genomic_DNA"/>
</dbReference>
<dbReference type="HOGENOM" id="CLU_3405967_0_0_12"/>
<sequence length="30" mass="3367">MNIIVEDSARDKIRAKNSDTVHCMLNMCAS</sequence>
<reference evidence="1" key="1">
    <citation type="submission" date="2012-01" db="EMBL/GenBank/DDBJ databases">
        <title>The Genome Sequence of Treponema denticola H-22.</title>
        <authorList>
            <consortium name="The Broad Institute Genome Sequencing Platform"/>
            <person name="Earl A."/>
            <person name="Ward D."/>
            <person name="Feldgarden M."/>
            <person name="Gevers D."/>
            <person name="Blanton J.M."/>
            <person name="Fenno C.J."/>
            <person name="Baranova O.V."/>
            <person name="Mathney J."/>
            <person name="Dewhirst F.E."/>
            <person name="Izard J."/>
            <person name="Young S.K."/>
            <person name="Zeng Q."/>
            <person name="Gargeya S."/>
            <person name="Fitzgerald M."/>
            <person name="Haas B."/>
            <person name="Abouelleil A."/>
            <person name="Alvarado L."/>
            <person name="Arachchi H.M."/>
            <person name="Berlin A."/>
            <person name="Chapman S.B."/>
            <person name="Gearin G."/>
            <person name="Goldberg J."/>
            <person name="Griggs A."/>
            <person name="Gujja S."/>
            <person name="Hansen M."/>
            <person name="Heiman D."/>
            <person name="Howarth C."/>
            <person name="Larimer J."/>
            <person name="Lui A."/>
            <person name="MacDonald P.J.P."/>
            <person name="McCowen C."/>
            <person name="Montmayeur A."/>
            <person name="Murphy C."/>
            <person name="Neiman D."/>
            <person name="Pearson M."/>
            <person name="Priest M."/>
            <person name="Roberts A."/>
            <person name="Saif S."/>
            <person name="Shea T."/>
            <person name="Sisk P."/>
            <person name="Stolte C."/>
            <person name="Sykes S."/>
            <person name="Wortman J."/>
            <person name="Nusbaum C."/>
            <person name="Birren B."/>
        </authorList>
    </citation>
    <scope>NUCLEOTIDE SEQUENCE [LARGE SCALE GENOMIC DNA]</scope>
    <source>
        <strain evidence="1">H-22</strain>
    </source>
</reference>
<accession>A0A0E2E3L2</accession>
<dbReference type="PATRIC" id="fig|999432.5.peg.2193"/>
<dbReference type="Proteomes" id="UP000011705">
    <property type="component" value="Chromosome"/>
</dbReference>
<organism evidence="1">
    <name type="scientific">Treponema denticola H-22</name>
    <dbReference type="NCBI Taxonomy" id="999432"/>
    <lineage>
        <taxon>Bacteria</taxon>
        <taxon>Pseudomonadati</taxon>
        <taxon>Spirochaetota</taxon>
        <taxon>Spirochaetia</taxon>
        <taxon>Spirochaetales</taxon>
        <taxon>Treponemataceae</taxon>
        <taxon>Treponema</taxon>
    </lineage>
</organism>
<gene>
    <name evidence="1" type="ORF">HMPREF9726_02111</name>
</gene>
<name>A0A0E2E3L2_TREDN</name>
<comment type="caution">
    <text evidence="1">The sequence shown here is derived from an EMBL/GenBank/DDBJ whole genome shotgun (WGS) entry which is preliminary data.</text>
</comment>
<dbReference type="AlphaFoldDB" id="A0A0E2E3L2"/>
<proteinExistence type="predicted"/>